<dbReference type="CDD" id="cd01392">
    <property type="entry name" value="HTH_LacI"/>
    <property type="match status" value="1"/>
</dbReference>
<dbReference type="InterPro" id="IPR000843">
    <property type="entry name" value="HTH_LacI"/>
</dbReference>
<dbReference type="Proteomes" id="UP000217889">
    <property type="component" value="Chromosome"/>
</dbReference>
<feature type="region of interest" description="Disordered" evidence="4">
    <location>
        <begin position="1"/>
        <end position="25"/>
    </location>
</feature>
<evidence type="ECO:0000256" key="1">
    <source>
        <dbReference type="ARBA" id="ARBA00023015"/>
    </source>
</evidence>
<dbReference type="GO" id="GO:0000976">
    <property type="term" value="F:transcription cis-regulatory region binding"/>
    <property type="evidence" value="ECO:0007669"/>
    <property type="project" value="TreeGrafter"/>
</dbReference>
<dbReference type="PROSITE" id="PS50932">
    <property type="entry name" value="HTH_LACI_2"/>
    <property type="match status" value="1"/>
</dbReference>
<dbReference type="GO" id="GO:0003700">
    <property type="term" value="F:DNA-binding transcription factor activity"/>
    <property type="evidence" value="ECO:0007669"/>
    <property type="project" value="TreeGrafter"/>
</dbReference>
<keyword evidence="7" id="KW-1185">Reference proteome</keyword>
<feature type="region of interest" description="Disordered" evidence="4">
    <location>
        <begin position="324"/>
        <end position="356"/>
    </location>
</feature>
<dbReference type="Gene3D" id="3.40.50.2300">
    <property type="match status" value="2"/>
</dbReference>
<sequence>MRRSSDPERSRSTERNEGQPMVSARPTIMDVARTAGVSSATVSRVINGATTVDKELSRRVQAAVRSTGYVPNALGRSLRRGGTSQIAVVAPDAENPYFTQIISEVERIARDQNHSVTVAHTEDDLAVEQACFAQLVSRRVSGVLLVPVDGVRTDLRPLTDAGIPVVLVDRGIDGADTDVVATDNLDAGRQAARHLHERGFRAPVVIAGPAALRTTEDRADGFLAAWRDLGVETGPTALRRGDLHLESGRAVMEELLAEGLADCVYVTNNRMSAGAFEAIRGVEGAPALLATDDDLWTRLVTPSVSVIHQAVRATSRAAARKLAQRMASPDEEPSITLLRSRIIERESTRPAGDPAP</sequence>
<evidence type="ECO:0000313" key="7">
    <source>
        <dbReference type="Proteomes" id="UP000217889"/>
    </source>
</evidence>
<evidence type="ECO:0000256" key="4">
    <source>
        <dbReference type="SAM" id="MobiDB-lite"/>
    </source>
</evidence>
<dbReference type="SUPFAM" id="SSF47413">
    <property type="entry name" value="lambda repressor-like DNA-binding domains"/>
    <property type="match status" value="1"/>
</dbReference>
<dbReference type="SMART" id="SM00354">
    <property type="entry name" value="HTH_LACI"/>
    <property type="match status" value="1"/>
</dbReference>
<dbReference type="PROSITE" id="PS00356">
    <property type="entry name" value="HTH_LACI_1"/>
    <property type="match status" value="1"/>
</dbReference>
<keyword evidence="2" id="KW-0238">DNA-binding</keyword>
<feature type="domain" description="HTH lacI-type" evidence="5">
    <location>
        <begin position="26"/>
        <end position="80"/>
    </location>
</feature>
<name>A0A291GZW7_9MICO</name>
<dbReference type="EMBL" id="CP023564">
    <property type="protein sequence ID" value="ATG55753.1"/>
    <property type="molecule type" value="Genomic_DNA"/>
</dbReference>
<dbReference type="AlphaFoldDB" id="A0A291GZW7"/>
<accession>A0A291GZW7</accession>
<dbReference type="InterPro" id="IPR001761">
    <property type="entry name" value="Peripla_BP/Lac1_sug-bd_dom"/>
</dbReference>
<dbReference type="InterPro" id="IPR010982">
    <property type="entry name" value="Lambda_DNA-bd_dom_sf"/>
</dbReference>
<protein>
    <recommendedName>
        <fullName evidence="5">HTH lacI-type domain-containing protein</fullName>
    </recommendedName>
</protein>
<proteinExistence type="predicted"/>
<dbReference type="PANTHER" id="PTHR30146:SF109">
    <property type="entry name" value="HTH-TYPE TRANSCRIPTIONAL REGULATOR GALS"/>
    <property type="match status" value="1"/>
</dbReference>
<dbReference type="OrthoDB" id="9785139at2"/>
<feature type="compositionally biased region" description="Basic and acidic residues" evidence="4">
    <location>
        <begin position="1"/>
        <end position="17"/>
    </location>
</feature>
<evidence type="ECO:0000256" key="3">
    <source>
        <dbReference type="ARBA" id="ARBA00023163"/>
    </source>
</evidence>
<organism evidence="6 7">
    <name type="scientific">Brachybacterium ginsengisoli</name>
    <dbReference type="NCBI Taxonomy" id="1331682"/>
    <lineage>
        <taxon>Bacteria</taxon>
        <taxon>Bacillati</taxon>
        <taxon>Actinomycetota</taxon>
        <taxon>Actinomycetes</taxon>
        <taxon>Micrococcales</taxon>
        <taxon>Dermabacteraceae</taxon>
        <taxon>Brachybacterium</taxon>
    </lineage>
</organism>
<keyword evidence="3" id="KW-0804">Transcription</keyword>
<dbReference type="Pfam" id="PF00356">
    <property type="entry name" value="LacI"/>
    <property type="match status" value="1"/>
</dbReference>
<dbReference type="PANTHER" id="PTHR30146">
    <property type="entry name" value="LACI-RELATED TRANSCRIPTIONAL REPRESSOR"/>
    <property type="match status" value="1"/>
</dbReference>
<keyword evidence="1" id="KW-0805">Transcription regulation</keyword>
<dbReference type="PRINTS" id="PR00036">
    <property type="entry name" value="HTHLACI"/>
</dbReference>
<dbReference type="Pfam" id="PF00532">
    <property type="entry name" value="Peripla_BP_1"/>
    <property type="match status" value="1"/>
</dbReference>
<dbReference type="KEGG" id="bgg:CFK41_13940"/>
<reference evidence="6 7" key="1">
    <citation type="journal article" date="2014" name="Int. J. Syst. Evol. Microbiol.">
        <title>Brachybacterium ginsengisoli sp. nov., isolated from soil of a ginseng field.</title>
        <authorList>
            <person name="Hoang V.A."/>
            <person name="Kim Y.J."/>
            <person name="Nguyen N.L."/>
            <person name="Yang D.C."/>
        </authorList>
    </citation>
    <scope>NUCLEOTIDE SEQUENCE [LARGE SCALE GENOMIC DNA]</scope>
    <source>
        <strain evidence="6 7">DCY80</strain>
    </source>
</reference>
<evidence type="ECO:0000256" key="2">
    <source>
        <dbReference type="ARBA" id="ARBA00023125"/>
    </source>
</evidence>
<evidence type="ECO:0000259" key="5">
    <source>
        <dbReference type="PROSITE" id="PS50932"/>
    </source>
</evidence>
<dbReference type="SUPFAM" id="SSF53822">
    <property type="entry name" value="Periplasmic binding protein-like I"/>
    <property type="match status" value="1"/>
</dbReference>
<dbReference type="CDD" id="cd06267">
    <property type="entry name" value="PBP1_LacI_sugar_binding-like"/>
    <property type="match status" value="1"/>
</dbReference>
<evidence type="ECO:0000313" key="6">
    <source>
        <dbReference type="EMBL" id="ATG55753.1"/>
    </source>
</evidence>
<dbReference type="InterPro" id="IPR028082">
    <property type="entry name" value="Peripla_BP_I"/>
</dbReference>
<gene>
    <name evidence="6" type="ORF">CFK41_13940</name>
</gene>
<dbReference type="Gene3D" id="1.10.260.40">
    <property type="entry name" value="lambda repressor-like DNA-binding domains"/>
    <property type="match status" value="1"/>
</dbReference>